<evidence type="ECO:0000256" key="2">
    <source>
        <dbReference type="ARBA" id="ARBA00010139"/>
    </source>
</evidence>
<dbReference type="EMBL" id="AMGX01000025">
    <property type="protein sequence ID" value="EXJ63662.1"/>
    <property type="molecule type" value="Genomic_DNA"/>
</dbReference>
<comment type="cofactor">
    <cofactor evidence="1">
        <name>FAD</name>
        <dbReference type="ChEBI" id="CHEBI:57692"/>
    </cofactor>
</comment>
<dbReference type="PANTHER" id="PTHR43098">
    <property type="entry name" value="L-ORNITHINE N(5)-MONOOXYGENASE-RELATED"/>
    <property type="match status" value="1"/>
</dbReference>
<keyword evidence="8" id="KW-0472">Membrane</keyword>
<keyword evidence="8" id="KW-0812">Transmembrane</keyword>
<evidence type="ECO:0000259" key="9">
    <source>
        <dbReference type="Pfam" id="PF07992"/>
    </source>
</evidence>
<dbReference type="Proteomes" id="UP000019471">
    <property type="component" value="Unassembled WGS sequence"/>
</dbReference>
<dbReference type="GeneID" id="19196112"/>
<keyword evidence="3" id="KW-0285">Flavoprotein</keyword>
<accession>W9W6D9</accession>
<feature type="transmembrane region" description="Helical" evidence="8">
    <location>
        <begin position="6"/>
        <end position="24"/>
    </location>
</feature>
<comment type="similarity">
    <text evidence="2">Belongs to the FAD-binding monooxygenase family.</text>
</comment>
<evidence type="ECO:0000256" key="7">
    <source>
        <dbReference type="ARBA" id="ARBA00023033"/>
    </source>
</evidence>
<dbReference type="HOGENOM" id="CLU_1038312_0_0_1"/>
<dbReference type="RefSeq" id="XP_007750185.1">
    <property type="nucleotide sequence ID" value="XM_007751995.1"/>
</dbReference>
<evidence type="ECO:0000256" key="3">
    <source>
        <dbReference type="ARBA" id="ARBA00022630"/>
    </source>
</evidence>
<organism evidence="10 11">
    <name type="scientific">Cladophialophora psammophila CBS 110553</name>
    <dbReference type="NCBI Taxonomy" id="1182543"/>
    <lineage>
        <taxon>Eukaryota</taxon>
        <taxon>Fungi</taxon>
        <taxon>Dikarya</taxon>
        <taxon>Ascomycota</taxon>
        <taxon>Pezizomycotina</taxon>
        <taxon>Eurotiomycetes</taxon>
        <taxon>Chaetothyriomycetidae</taxon>
        <taxon>Chaetothyriales</taxon>
        <taxon>Herpotrichiellaceae</taxon>
        <taxon>Cladophialophora</taxon>
    </lineage>
</organism>
<evidence type="ECO:0000313" key="11">
    <source>
        <dbReference type="Proteomes" id="UP000019471"/>
    </source>
</evidence>
<dbReference type="OrthoDB" id="66881at2759"/>
<dbReference type="InterPro" id="IPR036188">
    <property type="entry name" value="FAD/NAD-bd_sf"/>
</dbReference>
<evidence type="ECO:0000256" key="5">
    <source>
        <dbReference type="ARBA" id="ARBA00022857"/>
    </source>
</evidence>
<dbReference type="InterPro" id="IPR023753">
    <property type="entry name" value="FAD/NAD-binding_dom"/>
</dbReference>
<reference evidence="10 11" key="1">
    <citation type="submission" date="2013-03" db="EMBL/GenBank/DDBJ databases">
        <title>The Genome Sequence of Cladophialophora psammophila CBS 110553.</title>
        <authorList>
            <consortium name="The Broad Institute Genomics Platform"/>
            <person name="Cuomo C."/>
            <person name="de Hoog S."/>
            <person name="Gorbushina A."/>
            <person name="Walker B."/>
            <person name="Young S.K."/>
            <person name="Zeng Q."/>
            <person name="Gargeya S."/>
            <person name="Fitzgerald M."/>
            <person name="Haas B."/>
            <person name="Abouelleil A."/>
            <person name="Allen A.W."/>
            <person name="Alvarado L."/>
            <person name="Arachchi H.M."/>
            <person name="Berlin A.M."/>
            <person name="Chapman S.B."/>
            <person name="Gainer-Dewar J."/>
            <person name="Goldberg J."/>
            <person name="Griggs A."/>
            <person name="Gujja S."/>
            <person name="Hansen M."/>
            <person name="Howarth C."/>
            <person name="Imamovic A."/>
            <person name="Ireland A."/>
            <person name="Larimer J."/>
            <person name="McCowan C."/>
            <person name="Murphy C."/>
            <person name="Pearson M."/>
            <person name="Poon T.W."/>
            <person name="Priest M."/>
            <person name="Roberts A."/>
            <person name="Saif S."/>
            <person name="Shea T."/>
            <person name="Sisk P."/>
            <person name="Sykes S."/>
            <person name="Wortman J."/>
            <person name="Nusbaum C."/>
            <person name="Birren B."/>
        </authorList>
    </citation>
    <scope>NUCLEOTIDE SEQUENCE [LARGE SCALE GENOMIC DNA]</scope>
    <source>
        <strain evidence="10 11">CBS 110553</strain>
    </source>
</reference>
<proteinExistence type="inferred from homology"/>
<name>W9W6D9_9EURO</name>
<dbReference type="InterPro" id="IPR050775">
    <property type="entry name" value="FAD-binding_Monooxygenases"/>
</dbReference>
<keyword evidence="4" id="KW-0274">FAD</keyword>
<keyword evidence="8" id="KW-1133">Transmembrane helix</keyword>
<protein>
    <recommendedName>
        <fullName evidence="9">FAD/NAD(P)-binding domain-containing protein</fullName>
    </recommendedName>
</protein>
<comment type="caution">
    <text evidence="10">The sequence shown here is derived from an EMBL/GenBank/DDBJ whole genome shotgun (WGS) entry which is preliminary data.</text>
</comment>
<keyword evidence="7" id="KW-0503">Monooxygenase</keyword>
<dbReference type="SUPFAM" id="SSF51905">
    <property type="entry name" value="FAD/NAD(P)-binding domain"/>
    <property type="match status" value="1"/>
</dbReference>
<gene>
    <name evidence="10" type="ORF">A1O5_11423</name>
</gene>
<keyword evidence="11" id="KW-1185">Reference proteome</keyword>
<dbReference type="eggNOG" id="KOG1399">
    <property type="taxonomic scope" value="Eukaryota"/>
</dbReference>
<sequence>MFCDFLASYIEYVYTLFCLCWARLNAVDVRFRRHVRLRLSLSLHLDSQHPAFAEIFLPSCDFGLKTSVTGTVAVNGNSKVEEFDAVIVGAGFGGIYLLHTLRKLGYKVNAKELWDDWAWKERFPCRGELVRNFEHVDKKWDLQKDILFNNAVIKADFDESSNTWTAITNKGYIAKAPFLPLATGFAAEPYSPKIKGLETFKSPAYNTVLWSKEGVELKGKKVGIIGTGSSGVQVIQEIAPIVEHLTIFQHTANLALRMVREFYDEKTV</sequence>
<dbReference type="PANTHER" id="PTHR43098:SF3">
    <property type="entry name" value="L-ORNITHINE N(5)-MONOOXYGENASE-RELATED"/>
    <property type="match status" value="1"/>
</dbReference>
<evidence type="ECO:0000256" key="6">
    <source>
        <dbReference type="ARBA" id="ARBA00023002"/>
    </source>
</evidence>
<keyword evidence="6" id="KW-0560">Oxidoreductase</keyword>
<evidence type="ECO:0000313" key="10">
    <source>
        <dbReference type="EMBL" id="EXJ63662.1"/>
    </source>
</evidence>
<dbReference type="GO" id="GO:0004497">
    <property type="term" value="F:monooxygenase activity"/>
    <property type="evidence" value="ECO:0007669"/>
    <property type="project" value="UniProtKB-KW"/>
</dbReference>
<evidence type="ECO:0000256" key="1">
    <source>
        <dbReference type="ARBA" id="ARBA00001974"/>
    </source>
</evidence>
<evidence type="ECO:0000256" key="8">
    <source>
        <dbReference type="SAM" id="Phobius"/>
    </source>
</evidence>
<keyword evidence="5" id="KW-0521">NADP</keyword>
<dbReference type="Pfam" id="PF07992">
    <property type="entry name" value="Pyr_redox_2"/>
    <property type="match status" value="1"/>
</dbReference>
<evidence type="ECO:0000256" key="4">
    <source>
        <dbReference type="ARBA" id="ARBA00022827"/>
    </source>
</evidence>
<dbReference type="Gene3D" id="3.50.50.60">
    <property type="entry name" value="FAD/NAD(P)-binding domain"/>
    <property type="match status" value="2"/>
</dbReference>
<dbReference type="AlphaFoldDB" id="W9W6D9"/>
<feature type="domain" description="FAD/NAD(P)-binding" evidence="9">
    <location>
        <begin position="84"/>
        <end position="260"/>
    </location>
</feature>